<keyword evidence="1" id="KW-0732">Signal</keyword>
<evidence type="ECO:0000256" key="1">
    <source>
        <dbReference type="SAM" id="SignalP"/>
    </source>
</evidence>
<feature type="chain" id="PRO_5022190508" evidence="1">
    <location>
        <begin position="25"/>
        <end position="180"/>
    </location>
</feature>
<feature type="signal peptide" evidence="1">
    <location>
        <begin position="1"/>
        <end position="24"/>
    </location>
</feature>
<dbReference type="RefSeq" id="WP_039980233.1">
    <property type="nucleotide sequence ID" value="NZ_BAOJ01000029.1"/>
</dbReference>
<dbReference type="Proteomes" id="UP000321922">
    <property type="component" value="Unassembled WGS sequence"/>
</dbReference>
<proteinExistence type="predicted"/>
<gene>
    <name evidence="2" type="ORF">VSA01S_18140</name>
</gene>
<organism evidence="2 3">
    <name type="scientific">Vibrio sagamiensis NBRC 104589</name>
    <dbReference type="NCBI Taxonomy" id="1219064"/>
    <lineage>
        <taxon>Bacteria</taxon>
        <taxon>Pseudomonadati</taxon>
        <taxon>Pseudomonadota</taxon>
        <taxon>Gammaproteobacteria</taxon>
        <taxon>Vibrionales</taxon>
        <taxon>Vibrionaceae</taxon>
        <taxon>Vibrio</taxon>
    </lineage>
</organism>
<name>A0A511QGY0_9VIBR</name>
<evidence type="ECO:0000313" key="3">
    <source>
        <dbReference type="Proteomes" id="UP000321922"/>
    </source>
</evidence>
<reference evidence="2 3" key="1">
    <citation type="submission" date="2019-07" db="EMBL/GenBank/DDBJ databases">
        <title>Whole genome shotgun sequence of Vibrio sagamiensis NBRC 104589.</title>
        <authorList>
            <person name="Hosoyama A."/>
            <person name="Uohara A."/>
            <person name="Ohji S."/>
            <person name="Ichikawa N."/>
        </authorList>
    </citation>
    <scope>NUCLEOTIDE SEQUENCE [LARGE SCALE GENOMIC DNA]</scope>
    <source>
        <strain evidence="2 3">NBRC 104589</strain>
    </source>
</reference>
<keyword evidence="3" id="KW-1185">Reference proteome</keyword>
<dbReference type="AlphaFoldDB" id="A0A511QGY0"/>
<accession>A0A511QGY0</accession>
<dbReference type="OrthoDB" id="5880634at2"/>
<protein>
    <submittedName>
        <fullName evidence="2">Uncharacterized protein</fullName>
    </submittedName>
</protein>
<sequence>MHTDKYGFFLLSIISISFSSFTSATDCRSTPPGLCVVYLNSDDSYINVWFDSEITVNTLVIGYDLSSWRSWFLINNQTTSFSSFQISNLADYDSSQNESVWFTAYRALGAQCWNKTELLYFYDRWDGDDRIVSLDDYASQWTNEISVEGMIIRVQEKYPFTDTNGYPINFCHGELSVVQE</sequence>
<comment type="caution">
    <text evidence="2">The sequence shown here is derived from an EMBL/GenBank/DDBJ whole genome shotgun (WGS) entry which is preliminary data.</text>
</comment>
<dbReference type="EMBL" id="BJXJ01000015">
    <property type="protein sequence ID" value="GEM75702.1"/>
    <property type="molecule type" value="Genomic_DNA"/>
</dbReference>
<evidence type="ECO:0000313" key="2">
    <source>
        <dbReference type="EMBL" id="GEM75702.1"/>
    </source>
</evidence>